<dbReference type="Pfam" id="PF03724">
    <property type="entry name" value="META"/>
    <property type="match status" value="1"/>
</dbReference>
<comment type="caution">
    <text evidence="3">The sequence shown here is derived from an EMBL/GenBank/DDBJ whole genome shotgun (WGS) entry which is preliminary data.</text>
</comment>
<organism evidence="3 4">
    <name type="scientific">Segetibacter aerophilus</name>
    <dbReference type="NCBI Taxonomy" id="670293"/>
    <lineage>
        <taxon>Bacteria</taxon>
        <taxon>Pseudomonadati</taxon>
        <taxon>Bacteroidota</taxon>
        <taxon>Chitinophagia</taxon>
        <taxon>Chitinophagales</taxon>
        <taxon>Chitinophagaceae</taxon>
        <taxon>Segetibacter</taxon>
    </lineage>
</organism>
<dbReference type="EMBL" id="BJYT01000044">
    <property type="protein sequence ID" value="GEO12188.1"/>
    <property type="molecule type" value="Genomic_DNA"/>
</dbReference>
<dbReference type="AlphaFoldDB" id="A0A512BJQ0"/>
<accession>A0A512BJQ0</accession>
<evidence type="ECO:0000256" key="1">
    <source>
        <dbReference type="SAM" id="MobiDB-lite"/>
    </source>
</evidence>
<dbReference type="InterPro" id="IPR038670">
    <property type="entry name" value="HslJ-like_sf"/>
</dbReference>
<dbReference type="RefSeq" id="WP_218029236.1">
    <property type="nucleotide sequence ID" value="NZ_BJYT01000044.1"/>
</dbReference>
<keyword evidence="4" id="KW-1185">Reference proteome</keyword>
<gene>
    <name evidence="3" type="ORF">SAE01_46840</name>
</gene>
<dbReference type="InterPro" id="IPR005184">
    <property type="entry name" value="DUF306_Meta_HslJ"/>
</dbReference>
<evidence type="ECO:0000259" key="2">
    <source>
        <dbReference type="Pfam" id="PF03724"/>
    </source>
</evidence>
<feature type="domain" description="DUF306" evidence="2">
    <location>
        <begin position="200"/>
        <end position="295"/>
    </location>
</feature>
<feature type="compositionally biased region" description="Low complexity" evidence="1">
    <location>
        <begin position="141"/>
        <end position="151"/>
    </location>
</feature>
<reference evidence="3 4" key="1">
    <citation type="submission" date="2019-07" db="EMBL/GenBank/DDBJ databases">
        <title>Whole genome shotgun sequence of Segetibacter aerophilus NBRC 106135.</title>
        <authorList>
            <person name="Hosoyama A."/>
            <person name="Uohara A."/>
            <person name="Ohji S."/>
            <person name="Ichikawa N."/>
        </authorList>
    </citation>
    <scope>NUCLEOTIDE SEQUENCE [LARGE SCALE GENOMIC DNA]</scope>
    <source>
        <strain evidence="3 4">NBRC 106135</strain>
    </source>
</reference>
<name>A0A512BJQ0_9BACT</name>
<proteinExistence type="predicted"/>
<protein>
    <recommendedName>
        <fullName evidence="2">DUF306 domain-containing protein</fullName>
    </recommendedName>
</protein>
<evidence type="ECO:0000313" key="3">
    <source>
        <dbReference type="EMBL" id="GEO12188.1"/>
    </source>
</evidence>
<sequence length="300" mass="31934">MSSSSWNNNTSAHTASGAINWDVYDPNNYMQNPEKYLRPDQMTKAGGWTYNKDWRRNTNFTAEAVGQWQLVLTPEVASAWMPDTRRPETYAAFWTPEAVMARYQANMAAIARTQDSIAALNATAEMNTAATTGKSGKRNSARAGSSASAGMAASSDATASTTLATGSGTTGTVGTGGTAATTTADSSTAAGANGNVTVPFVMTAVNGNNFMLPTLNMYIDNGSFTAYTGCNSAVGTIKVEGSKLHFDETMPATNVECIGGFDQTAFMERLRRADSYDVVDNQFRLKQGDQVLMVFAKNAK</sequence>
<feature type="region of interest" description="Disordered" evidence="1">
    <location>
        <begin position="129"/>
        <end position="151"/>
    </location>
</feature>
<dbReference type="Gene3D" id="2.40.128.270">
    <property type="match status" value="1"/>
</dbReference>
<dbReference type="Proteomes" id="UP000321513">
    <property type="component" value="Unassembled WGS sequence"/>
</dbReference>
<evidence type="ECO:0000313" key="4">
    <source>
        <dbReference type="Proteomes" id="UP000321513"/>
    </source>
</evidence>